<dbReference type="EMBL" id="JACTNZ010000004">
    <property type="protein sequence ID" value="KAG5551732.1"/>
    <property type="molecule type" value="Genomic_DNA"/>
</dbReference>
<dbReference type="AlphaFoldDB" id="A0AAV6KHG7"/>
<evidence type="ECO:0008006" key="4">
    <source>
        <dbReference type="Google" id="ProtNLM"/>
    </source>
</evidence>
<keyword evidence="1" id="KW-1133">Transmembrane helix</keyword>
<protein>
    <recommendedName>
        <fullName evidence="4">Transmembrane protein</fullName>
    </recommendedName>
</protein>
<feature type="transmembrane region" description="Helical" evidence="1">
    <location>
        <begin position="88"/>
        <end position="108"/>
    </location>
</feature>
<reference evidence="2" key="1">
    <citation type="submission" date="2020-08" db="EMBL/GenBank/DDBJ databases">
        <title>Plant Genome Project.</title>
        <authorList>
            <person name="Zhang R.-G."/>
        </authorList>
    </citation>
    <scope>NUCLEOTIDE SEQUENCE</scope>
    <source>
        <strain evidence="2">WSP0</strain>
        <tissue evidence="2">Leaf</tissue>
    </source>
</reference>
<dbReference type="Proteomes" id="UP000823749">
    <property type="component" value="Chromosome 4"/>
</dbReference>
<evidence type="ECO:0000313" key="2">
    <source>
        <dbReference type="EMBL" id="KAG5551732.1"/>
    </source>
</evidence>
<organism evidence="2 3">
    <name type="scientific">Rhododendron griersonianum</name>
    <dbReference type="NCBI Taxonomy" id="479676"/>
    <lineage>
        <taxon>Eukaryota</taxon>
        <taxon>Viridiplantae</taxon>
        <taxon>Streptophyta</taxon>
        <taxon>Embryophyta</taxon>
        <taxon>Tracheophyta</taxon>
        <taxon>Spermatophyta</taxon>
        <taxon>Magnoliopsida</taxon>
        <taxon>eudicotyledons</taxon>
        <taxon>Gunneridae</taxon>
        <taxon>Pentapetalae</taxon>
        <taxon>asterids</taxon>
        <taxon>Ericales</taxon>
        <taxon>Ericaceae</taxon>
        <taxon>Ericoideae</taxon>
        <taxon>Rhodoreae</taxon>
        <taxon>Rhododendron</taxon>
    </lineage>
</organism>
<proteinExistence type="predicted"/>
<evidence type="ECO:0000313" key="3">
    <source>
        <dbReference type="Proteomes" id="UP000823749"/>
    </source>
</evidence>
<accession>A0AAV6KHG7</accession>
<name>A0AAV6KHG7_9ERIC</name>
<evidence type="ECO:0000256" key="1">
    <source>
        <dbReference type="SAM" id="Phobius"/>
    </source>
</evidence>
<sequence length="116" mass="13868">MSDLVKVHDSNCQFPRRTQKKKRCEDPHIIVNCQIIRRQSKNKLSVWNSGKRKEKKGKLKNFSSYCLVRREKEKKIKIFSVLNSKFSLIFSFSFIFLSFLFLSLFPTFQTEPKRCK</sequence>
<keyword evidence="1" id="KW-0472">Membrane</keyword>
<comment type="caution">
    <text evidence="2">The sequence shown here is derived from an EMBL/GenBank/DDBJ whole genome shotgun (WGS) entry which is preliminary data.</text>
</comment>
<gene>
    <name evidence="2" type="ORF">RHGRI_009968</name>
</gene>
<keyword evidence="3" id="KW-1185">Reference proteome</keyword>
<keyword evidence="1" id="KW-0812">Transmembrane</keyword>